<evidence type="ECO:0000313" key="2">
    <source>
        <dbReference type="Proteomes" id="UP000006890"/>
    </source>
</evidence>
<accession>E4QBJ3</accession>
<name>E4QBJ3_CALH1</name>
<proteinExistence type="predicted"/>
<gene>
    <name evidence="1" type="ordered locus">Calhy_0347</name>
</gene>
<protein>
    <submittedName>
        <fullName evidence="1">Uncharacterized protein</fullName>
    </submittedName>
</protein>
<dbReference type="RefSeq" id="WP_013402304.1">
    <property type="nucleotide sequence ID" value="NC_014652.1"/>
</dbReference>
<dbReference type="KEGG" id="chd:Calhy_0347"/>
<dbReference type="STRING" id="632292.Calhy_0347"/>
<dbReference type="HOGENOM" id="CLU_3165742_0_0_9"/>
<reference key="1">
    <citation type="submission" date="2010-09" db="EMBL/GenBank/DDBJ databases">
        <title>Complete sequence of Caldicellulosiruptor hydrothermalis 108.</title>
        <authorList>
            <consortium name="US DOE Joint Genome Institute"/>
            <person name="Lucas S."/>
            <person name="Copeland A."/>
            <person name="Lapidus A."/>
            <person name="Cheng J.-F."/>
            <person name="Bruce D."/>
            <person name="Goodwin L."/>
            <person name="Pitluck S."/>
            <person name="Davenport K."/>
            <person name="Detter J.C."/>
            <person name="Han C."/>
            <person name="Tapia R."/>
            <person name="Land M."/>
            <person name="Hauser L."/>
            <person name="Chang Y.-J."/>
            <person name="Jeffries C."/>
            <person name="Kyrpides N."/>
            <person name="Ivanova N."/>
            <person name="Mikhailova N."/>
            <person name="Blumer-Schuette S.E."/>
            <person name="Kelly R.M."/>
            <person name="Woyke T."/>
        </authorList>
    </citation>
    <scope>NUCLEOTIDE SEQUENCE</scope>
    <source>
        <strain>108</strain>
    </source>
</reference>
<organism evidence="1 2">
    <name type="scientific">Caldicellulosiruptor hydrothermalis (strain DSM 18901 / VKM B-2411 / 108)</name>
    <dbReference type="NCBI Taxonomy" id="632292"/>
    <lineage>
        <taxon>Bacteria</taxon>
        <taxon>Bacillati</taxon>
        <taxon>Bacillota</taxon>
        <taxon>Bacillota incertae sedis</taxon>
        <taxon>Caldicellulosiruptorales</taxon>
        <taxon>Caldicellulosiruptoraceae</taxon>
        <taxon>Caldicellulosiruptor</taxon>
    </lineage>
</organism>
<reference evidence="1 2" key="2">
    <citation type="journal article" date="2011" name="J. Bacteriol.">
        <title>Complete genome sequences for the anaerobic, extremely thermophilic plant biomass-degrading bacteria Caldicellulosiruptor hydrothermalis, Caldicellulosiruptor kristjanssonii, Caldicellulosiruptor kronotskyensis, Caldicellulosiruptor owensenis, and Caldicellulosiruptor lactoaceticus.</title>
        <authorList>
            <person name="Blumer-Schuette S.E."/>
            <person name="Ozdemir I."/>
            <person name="Mistry D."/>
            <person name="Lucas S."/>
            <person name="Lapidus A."/>
            <person name="Cheng J.F."/>
            <person name="Goodwin L.A."/>
            <person name="Pitluck S."/>
            <person name="Land M.L."/>
            <person name="Hauser L.J."/>
            <person name="Woyke T."/>
            <person name="Mikhailova N."/>
            <person name="Pati A."/>
            <person name="Kyrpides N.C."/>
            <person name="Ivanova N."/>
            <person name="Detter J.C."/>
            <person name="Walston-Davenport K."/>
            <person name="Han S."/>
            <person name="Adams M.W."/>
            <person name="Kelly R.M."/>
        </authorList>
    </citation>
    <scope>NUCLEOTIDE SEQUENCE [LARGE SCALE GENOMIC DNA]</scope>
    <source>
        <strain evidence="2">DSM 18901 / VKM B-2411 / 108</strain>
    </source>
</reference>
<dbReference type="EMBL" id="CP002219">
    <property type="protein sequence ID" value="ADQ06095.1"/>
    <property type="molecule type" value="Genomic_DNA"/>
</dbReference>
<evidence type="ECO:0000313" key="1">
    <source>
        <dbReference type="EMBL" id="ADQ06095.1"/>
    </source>
</evidence>
<sequence length="47" mass="5952">MKDFCLPYTAAKERKQEYSKRMMKKKFLEACLLKRRMRRTEKYSSWR</sequence>
<keyword evidence="2" id="KW-1185">Reference proteome</keyword>
<dbReference type="Proteomes" id="UP000006890">
    <property type="component" value="Chromosome"/>
</dbReference>
<dbReference type="AlphaFoldDB" id="E4QBJ3"/>